<name>A0A8J7QA16_9BACT</name>
<reference evidence="1" key="1">
    <citation type="submission" date="2021-03" db="EMBL/GenBank/DDBJ databases">
        <authorList>
            <person name="Wang G."/>
        </authorList>
    </citation>
    <scope>NUCLEOTIDE SEQUENCE</scope>
    <source>
        <strain evidence="1">KCTC 12899</strain>
    </source>
</reference>
<evidence type="ECO:0000313" key="2">
    <source>
        <dbReference type="Proteomes" id="UP000664417"/>
    </source>
</evidence>
<protein>
    <submittedName>
        <fullName evidence="1">BtaA family protein</fullName>
    </submittedName>
</protein>
<dbReference type="RefSeq" id="WP_207860168.1">
    <property type="nucleotide sequence ID" value="NZ_JAFREP010000016.1"/>
</dbReference>
<evidence type="ECO:0000313" key="1">
    <source>
        <dbReference type="EMBL" id="MBO1320214.1"/>
    </source>
</evidence>
<sequence>MKKLGDWTSHKIFNFVHKNNLVYNTCWEDPRLDRVALELTENDTILMITSAGCNALDYVLDQPKHIHAVDMNPRQNALLELKLAAIRALDYETFFQVFGRGSHPDFQQLYQDKIRPELQSEHRPYWDKKTSYFVRGKLRPSFYFHGSSGAFARMLYFYINQRKLRDVLVTLFEADSLEAQHALYHNHIREAFWTRPLRRMMRLDSTLSMLGVPRPQRQQIERTYEGGIAKFVEDCVETVFTLVPTIDNYFWWLYVTGEYHPQRCPEYLREENFKRLKGGLIDRITTHTSTIHDFLEGHDGEVTRYVLLDHMDWLSAAARDILAREWQAIVDRAAQKARLLWRSGGLEVDFIDPITVQHAGQKVQVGEMLTYQTQMAADLHGRDRVGTYGSFYIADLVTG</sequence>
<dbReference type="Proteomes" id="UP000664417">
    <property type="component" value="Unassembled WGS sequence"/>
</dbReference>
<proteinExistence type="predicted"/>
<dbReference type="PANTHER" id="PTHR47473">
    <property type="entry name" value="BTA1P"/>
    <property type="match status" value="1"/>
</dbReference>
<dbReference type="EMBL" id="JAFREP010000016">
    <property type="protein sequence ID" value="MBO1320214.1"/>
    <property type="molecule type" value="Genomic_DNA"/>
</dbReference>
<dbReference type="PANTHER" id="PTHR47473:SF1">
    <property type="entry name" value="METHYLTRANSFERASE DOMAIN-CONTAINING PROTEIN"/>
    <property type="match status" value="1"/>
</dbReference>
<dbReference type="InterPro" id="IPR021829">
    <property type="entry name" value="DUF3419"/>
</dbReference>
<dbReference type="Pfam" id="PF11899">
    <property type="entry name" value="DUF3419"/>
    <property type="match status" value="1"/>
</dbReference>
<accession>A0A8J7QA16</accession>
<gene>
    <name evidence="1" type="ORF">J3U88_17195</name>
</gene>
<dbReference type="AlphaFoldDB" id="A0A8J7QA16"/>
<keyword evidence="2" id="KW-1185">Reference proteome</keyword>
<organism evidence="1 2">
    <name type="scientific">Acanthopleuribacter pedis</name>
    <dbReference type="NCBI Taxonomy" id="442870"/>
    <lineage>
        <taxon>Bacteria</taxon>
        <taxon>Pseudomonadati</taxon>
        <taxon>Acidobacteriota</taxon>
        <taxon>Holophagae</taxon>
        <taxon>Acanthopleuribacterales</taxon>
        <taxon>Acanthopleuribacteraceae</taxon>
        <taxon>Acanthopleuribacter</taxon>
    </lineage>
</organism>
<comment type="caution">
    <text evidence="1">The sequence shown here is derived from an EMBL/GenBank/DDBJ whole genome shotgun (WGS) entry which is preliminary data.</text>
</comment>